<dbReference type="VEuPathDB" id="FungiDB:HpaG805954"/>
<evidence type="ECO:0000313" key="1">
    <source>
        <dbReference type="EnsemblProtists" id="HpaP805954"/>
    </source>
</evidence>
<keyword evidence="2" id="KW-1185">Reference proteome</keyword>
<dbReference type="AlphaFoldDB" id="M4BHS8"/>
<organism evidence="1 2">
    <name type="scientific">Hyaloperonospora arabidopsidis (strain Emoy2)</name>
    <name type="common">Downy mildew agent</name>
    <name type="synonym">Peronospora arabidopsidis</name>
    <dbReference type="NCBI Taxonomy" id="559515"/>
    <lineage>
        <taxon>Eukaryota</taxon>
        <taxon>Sar</taxon>
        <taxon>Stramenopiles</taxon>
        <taxon>Oomycota</taxon>
        <taxon>Peronosporomycetes</taxon>
        <taxon>Peronosporales</taxon>
        <taxon>Peronosporaceae</taxon>
        <taxon>Hyaloperonospora</taxon>
    </lineage>
</organism>
<dbReference type="Proteomes" id="UP000011713">
    <property type="component" value="Unassembled WGS sequence"/>
</dbReference>
<reference evidence="1" key="2">
    <citation type="submission" date="2015-06" db="UniProtKB">
        <authorList>
            <consortium name="EnsemblProtists"/>
        </authorList>
    </citation>
    <scope>IDENTIFICATION</scope>
    <source>
        <strain evidence="1">Emoy2</strain>
    </source>
</reference>
<dbReference type="EMBL" id="JH598269">
    <property type="status" value="NOT_ANNOTATED_CDS"/>
    <property type="molecule type" value="Genomic_DNA"/>
</dbReference>
<reference evidence="2" key="1">
    <citation type="journal article" date="2010" name="Science">
        <title>Signatures of adaptation to obligate biotrophy in the Hyaloperonospora arabidopsidis genome.</title>
        <authorList>
            <person name="Baxter L."/>
            <person name="Tripathy S."/>
            <person name="Ishaque N."/>
            <person name="Boot N."/>
            <person name="Cabral A."/>
            <person name="Kemen E."/>
            <person name="Thines M."/>
            <person name="Ah-Fong A."/>
            <person name="Anderson R."/>
            <person name="Badejoko W."/>
            <person name="Bittner-Eddy P."/>
            <person name="Boore J.L."/>
            <person name="Chibucos M.C."/>
            <person name="Coates M."/>
            <person name="Dehal P."/>
            <person name="Delehaunty K."/>
            <person name="Dong S."/>
            <person name="Downton P."/>
            <person name="Dumas B."/>
            <person name="Fabro G."/>
            <person name="Fronick C."/>
            <person name="Fuerstenberg S.I."/>
            <person name="Fulton L."/>
            <person name="Gaulin E."/>
            <person name="Govers F."/>
            <person name="Hughes L."/>
            <person name="Humphray S."/>
            <person name="Jiang R.H."/>
            <person name="Judelson H."/>
            <person name="Kamoun S."/>
            <person name="Kyung K."/>
            <person name="Meijer H."/>
            <person name="Minx P."/>
            <person name="Morris P."/>
            <person name="Nelson J."/>
            <person name="Phuntumart V."/>
            <person name="Qutob D."/>
            <person name="Rehmany A."/>
            <person name="Rougon-Cardoso A."/>
            <person name="Ryden P."/>
            <person name="Torto-Alalibo T."/>
            <person name="Studholme D."/>
            <person name="Wang Y."/>
            <person name="Win J."/>
            <person name="Wood J."/>
            <person name="Clifton S.W."/>
            <person name="Rogers J."/>
            <person name="Van den Ackerveken G."/>
            <person name="Jones J.D."/>
            <person name="McDowell J.M."/>
            <person name="Beynon J."/>
            <person name="Tyler B.M."/>
        </authorList>
    </citation>
    <scope>NUCLEOTIDE SEQUENCE [LARGE SCALE GENOMIC DNA]</scope>
    <source>
        <strain evidence="2">Emoy2</strain>
    </source>
</reference>
<dbReference type="EnsemblProtists" id="HpaT805954">
    <property type="protein sequence ID" value="HpaP805954"/>
    <property type="gene ID" value="HpaG805954"/>
</dbReference>
<protein>
    <submittedName>
        <fullName evidence="1">Uncharacterized protein</fullName>
    </submittedName>
</protein>
<dbReference type="HOGENOM" id="CLU_2563311_0_0_1"/>
<dbReference type="InParanoid" id="M4BHS8"/>
<accession>M4BHS8</accession>
<sequence>MTHLPPLIDNSDDWRSLRDLKHAADDILKLCETRNKVRFSEHLFSAILIDREIVALTDVHSDGSTTSGAIRRHLQLLRKNTT</sequence>
<proteinExistence type="predicted"/>
<evidence type="ECO:0000313" key="2">
    <source>
        <dbReference type="Proteomes" id="UP000011713"/>
    </source>
</evidence>
<name>M4BHS8_HYAAE</name>